<dbReference type="Proteomes" id="UP000012960">
    <property type="component" value="Unplaced"/>
</dbReference>
<dbReference type="EnsemblPlants" id="Ma08_t26940.1">
    <property type="protein sequence ID" value="Ma08_p26940.1"/>
    <property type="gene ID" value="Ma08_g26940"/>
</dbReference>
<dbReference type="AlphaFoldDB" id="A0A804KB73"/>
<protein>
    <submittedName>
        <fullName evidence="1">(wild Malaysian banana) hypothetical protein</fullName>
    </submittedName>
</protein>
<organism evidence="2 3">
    <name type="scientific">Musa acuminata subsp. malaccensis</name>
    <name type="common">Wild banana</name>
    <name type="synonym">Musa malaccensis</name>
    <dbReference type="NCBI Taxonomy" id="214687"/>
    <lineage>
        <taxon>Eukaryota</taxon>
        <taxon>Viridiplantae</taxon>
        <taxon>Streptophyta</taxon>
        <taxon>Embryophyta</taxon>
        <taxon>Tracheophyta</taxon>
        <taxon>Spermatophyta</taxon>
        <taxon>Magnoliopsida</taxon>
        <taxon>Liliopsida</taxon>
        <taxon>Zingiberales</taxon>
        <taxon>Musaceae</taxon>
        <taxon>Musa</taxon>
    </lineage>
</organism>
<proteinExistence type="predicted"/>
<evidence type="ECO:0000313" key="3">
    <source>
        <dbReference type="Proteomes" id="UP000012960"/>
    </source>
</evidence>
<reference evidence="2" key="2">
    <citation type="submission" date="2021-05" db="UniProtKB">
        <authorList>
            <consortium name="EnsemblPlants"/>
        </authorList>
    </citation>
    <scope>IDENTIFICATION</scope>
    <source>
        <strain evidence="2">subsp. malaccensis</strain>
    </source>
</reference>
<gene>
    <name evidence="1" type="ORF">GSMUA_87740.1</name>
</gene>
<keyword evidence="3" id="KW-1185">Reference proteome</keyword>
<reference evidence="1" key="1">
    <citation type="submission" date="2021-03" db="EMBL/GenBank/DDBJ databases">
        <authorList>
            <consortium name="Genoscope - CEA"/>
            <person name="William W."/>
        </authorList>
    </citation>
    <scope>NUCLEOTIDE SEQUENCE</scope>
    <source>
        <strain evidence="1">Doubled-haploid Pahang</strain>
    </source>
</reference>
<dbReference type="Gramene" id="Ma08_t26940.1">
    <property type="protein sequence ID" value="Ma08_p26940.1"/>
    <property type="gene ID" value="Ma08_g26940"/>
</dbReference>
<dbReference type="EMBL" id="HG996472">
    <property type="protein sequence ID" value="CAG1832854.1"/>
    <property type="molecule type" value="Genomic_DNA"/>
</dbReference>
<evidence type="ECO:0000313" key="1">
    <source>
        <dbReference type="EMBL" id="CAG1832854.1"/>
    </source>
</evidence>
<sequence>MTSWMPLYLHFPAFLLPHQEYILRQLICKPRREDILLPTAFILDFRFLQVSFF</sequence>
<accession>A0A804KB73</accession>
<evidence type="ECO:0000313" key="2">
    <source>
        <dbReference type="EnsemblPlants" id="Ma08_p26940.1"/>
    </source>
</evidence>
<name>A0A804KB73_MUSAM</name>
<dbReference type="InParanoid" id="A0A804KB73"/>